<organism evidence="1 2">
    <name type="scientific">Tepiditoga spiralis</name>
    <dbReference type="NCBI Taxonomy" id="2108365"/>
    <lineage>
        <taxon>Bacteria</taxon>
        <taxon>Thermotogati</taxon>
        <taxon>Thermotogota</taxon>
        <taxon>Thermotogae</taxon>
        <taxon>Petrotogales</taxon>
        <taxon>Petrotogaceae</taxon>
        <taxon>Tepiditoga</taxon>
    </lineage>
</organism>
<evidence type="ECO:0000313" key="1">
    <source>
        <dbReference type="EMBL" id="BBE29947.1"/>
    </source>
</evidence>
<accession>A0A7G1G4Y6</accession>
<gene>
    <name evidence="1" type="ORF">OSSY52_00880</name>
</gene>
<proteinExistence type="predicted"/>
<dbReference type="KEGG" id="ocy:OSSY52_00880"/>
<dbReference type="RefSeq" id="WP_190615090.1">
    <property type="nucleotide sequence ID" value="NZ_AP018712.1"/>
</dbReference>
<evidence type="ECO:0000313" key="2">
    <source>
        <dbReference type="Proteomes" id="UP000516361"/>
    </source>
</evidence>
<dbReference type="Proteomes" id="UP000516361">
    <property type="component" value="Chromosome"/>
</dbReference>
<dbReference type="InParanoid" id="A0A7G1G4Y6"/>
<dbReference type="EMBL" id="AP018712">
    <property type="protein sequence ID" value="BBE29947.1"/>
    <property type="molecule type" value="Genomic_DNA"/>
</dbReference>
<protein>
    <submittedName>
        <fullName evidence="1">Uncharacterized protein</fullName>
    </submittedName>
</protein>
<reference evidence="1 2" key="1">
    <citation type="submission" date="2018-06" db="EMBL/GenBank/DDBJ databases">
        <title>Genome sequencing of Oceanotoga sp. sy52.</title>
        <authorList>
            <person name="Mori K."/>
        </authorList>
    </citation>
    <scope>NUCLEOTIDE SEQUENCE [LARGE SCALE GENOMIC DNA]</scope>
    <source>
        <strain evidence="2">sy52</strain>
    </source>
</reference>
<sequence length="84" mass="9690">MRTTLDLDLALIIKNMNIIDVKSILDENKIFSKIYPAPKSVLESCSPILVVSSKDEIKVKDILEGILYEKIKMDKDIIWELLKR</sequence>
<keyword evidence="2" id="KW-1185">Reference proteome</keyword>
<dbReference type="AlphaFoldDB" id="A0A7G1G4Y6"/>
<name>A0A7G1G4Y6_9BACT</name>